<sequence length="104" mass="10860">MISKPAALFGGSFLTGGAVSAYFMYLRNKASTNAAPTDQHDMRYGEPIILAKEMEGQTSSMSGTSTTNNNMALVVYKSGGQPDSVAGPRKGTGGKESLQYGFPG</sequence>
<dbReference type="AlphaFoldDB" id="A0A1R1X5E2"/>
<name>A0A1R1X5E2_9FUNG</name>
<reference evidence="2 3" key="1">
    <citation type="submission" date="2017-01" db="EMBL/GenBank/DDBJ databases">
        <authorList>
            <person name="Mah S.A."/>
            <person name="Swanson W.J."/>
            <person name="Moy G.W."/>
            <person name="Vacquier V.D."/>
        </authorList>
    </citation>
    <scope>NUCLEOTIDE SEQUENCE [LARGE SCALE GENOMIC DNA]</scope>
    <source>
        <strain evidence="2 3">GSMNP</strain>
    </source>
</reference>
<accession>A0A1R1X5E2</accession>
<comment type="caution">
    <text evidence="2">The sequence shown here is derived from an EMBL/GenBank/DDBJ whole genome shotgun (WGS) entry which is preliminary data.</text>
</comment>
<feature type="region of interest" description="Disordered" evidence="1">
    <location>
        <begin position="78"/>
        <end position="104"/>
    </location>
</feature>
<protein>
    <submittedName>
        <fullName evidence="2">Uncharacterized protein</fullName>
    </submittedName>
</protein>
<organism evidence="2 3">
    <name type="scientific">Smittium culicis</name>
    <dbReference type="NCBI Taxonomy" id="133412"/>
    <lineage>
        <taxon>Eukaryota</taxon>
        <taxon>Fungi</taxon>
        <taxon>Fungi incertae sedis</taxon>
        <taxon>Zoopagomycota</taxon>
        <taxon>Kickxellomycotina</taxon>
        <taxon>Harpellomycetes</taxon>
        <taxon>Harpellales</taxon>
        <taxon>Legeriomycetaceae</taxon>
        <taxon>Smittium</taxon>
    </lineage>
</organism>
<keyword evidence="3" id="KW-1185">Reference proteome</keyword>
<evidence type="ECO:0000313" key="2">
    <source>
        <dbReference type="EMBL" id="OMJ09851.1"/>
    </source>
</evidence>
<evidence type="ECO:0000256" key="1">
    <source>
        <dbReference type="SAM" id="MobiDB-lite"/>
    </source>
</evidence>
<dbReference type="EMBL" id="LSSN01005288">
    <property type="protein sequence ID" value="OMJ09851.1"/>
    <property type="molecule type" value="Genomic_DNA"/>
</dbReference>
<evidence type="ECO:0000313" key="3">
    <source>
        <dbReference type="Proteomes" id="UP000187283"/>
    </source>
</evidence>
<gene>
    <name evidence="2" type="ORF">AYI70_g10690</name>
</gene>
<proteinExistence type="predicted"/>
<dbReference type="Proteomes" id="UP000187283">
    <property type="component" value="Unassembled WGS sequence"/>
</dbReference>